<dbReference type="AlphaFoldDB" id="A0AAJ4XJ20"/>
<evidence type="ECO:0000256" key="2">
    <source>
        <dbReference type="SAM" id="Phobius"/>
    </source>
</evidence>
<feature type="region of interest" description="Disordered" evidence="1">
    <location>
        <begin position="109"/>
        <end position="147"/>
    </location>
</feature>
<sequence>MTASTILHRATLTPPRMVVGRRLNSAASATPTPRSRPSKGQGMNQPKAIFWGWFGLVVVAGLGYFTVKSNNTAKKREFMVKQGQELQQKNAMLNEDGEPAATTTPVLMSSSNQEKYAQSPLQSLAAAFNRQTSQRSRKDMSSSNNLE</sequence>
<dbReference type="Proteomes" id="UP001294444">
    <property type="component" value="Unassembled WGS sequence"/>
</dbReference>
<evidence type="ECO:0000313" key="4">
    <source>
        <dbReference type="Proteomes" id="UP001294444"/>
    </source>
</evidence>
<keyword evidence="2" id="KW-1133">Transmembrane helix</keyword>
<feature type="transmembrane region" description="Helical" evidence="2">
    <location>
        <begin position="48"/>
        <end position="67"/>
    </location>
</feature>
<dbReference type="EMBL" id="OAPG01000003">
    <property type="protein sequence ID" value="SNX82932.1"/>
    <property type="molecule type" value="Genomic_DNA"/>
</dbReference>
<feature type="compositionally biased region" description="Polar residues" evidence="1">
    <location>
        <begin position="109"/>
        <end position="122"/>
    </location>
</feature>
<keyword evidence="4" id="KW-1185">Reference proteome</keyword>
<keyword evidence="2" id="KW-0812">Transmembrane</keyword>
<keyword evidence="2" id="KW-0472">Membrane</keyword>
<name>A0AAJ4XJ20_9BASI</name>
<organism evidence="3 4">
    <name type="scientific">Melanopsichium pennsylvanicum</name>
    <dbReference type="NCBI Taxonomy" id="63383"/>
    <lineage>
        <taxon>Eukaryota</taxon>
        <taxon>Fungi</taxon>
        <taxon>Dikarya</taxon>
        <taxon>Basidiomycota</taxon>
        <taxon>Ustilaginomycotina</taxon>
        <taxon>Ustilaginomycetes</taxon>
        <taxon>Ustilaginales</taxon>
        <taxon>Ustilaginaceae</taxon>
        <taxon>Melanopsichium</taxon>
    </lineage>
</organism>
<protein>
    <submittedName>
        <fullName evidence="3">Uncharacterized protein</fullName>
    </submittedName>
</protein>
<evidence type="ECO:0000313" key="3">
    <source>
        <dbReference type="EMBL" id="SNX82932.1"/>
    </source>
</evidence>
<evidence type="ECO:0000256" key="1">
    <source>
        <dbReference type="SAM" id="MobiDB-lite"/>
    </source>
</evidence>
<comment type="caution">
    <text evidence="3">The sequence shown here is derived from an EMBL/GenBank/DDBJ whole genome shotgun (WGS) entry which is preliminary data.</text>
</comment>
<reference evidence="3" key="1">
    <citation type="submission" date="2023-10" db="EMBL/GenBank/DDBJ databases">
        <authorList>
            <person name="Guldener U."/>
        </authorList>
    </citation>
    <scope>NUCLEOTIDE SEQUENCE</scope>
    <source>
        <strain evidence="3">Mp4</strain>
    </source>
</reference>
<accession>A0AAJ4XJ20</accession>
<proteinExistence type="predicted"/>
<gene>
    <name evidence="3" type="ORF">MEPE_01638</name>
</gene>